<dbReference type="PANTHER" id="PTHR30289:SF1">
    <property type="entry name" value="PEBP (PHOSPHATIDYLETHANOLAMINE-BINDING PROTEIN) FAMILY PROTEIN"/>
    <property type="match status" value="1"/>
</dbReference>
<dbReference type="AlphaFoldDB" id="A0A4P7CZ07"/>
<keyword evidence="2" id="KW-1185">Reference proteome</keyword>
<accession>A0A4P7CZ07</accession>
<gene>
    <name evidence="1" type="ORF">E1956_30760</name>
</gene>
<dbReference type="Gene3D" id="3.90.280.10">
    <property type="entry name" value="PEBP-like"/>
    <property type="match status" value="1"/>
</dbReference>
<dbReference type="InterPro" id="IPR036610">
    <property type="entry name" value="PEBP-like_sf"/>
</dbReference>
<dbReference type="KEGG" id="ppai:E1956_30760"/>
<dbReference type="SUPFAM" id="SSF49777">
    <property type="entry name" value="PEBP-like"/>
    <property type="match status" value="1"/>
</dbReference>
<evidence type="ECO:0000313" key="2">
    <source>
        <dbReference type="Proteomes" id="UP000295727"/>
    </source>
</evidence>
<dbReference type="InterPro" id="IPR005247">
    <property type="entry name" value="YbhB_YbcL/LppC-like"/>
</dbReference>
<dbReference type="InterPro" id="IPR008914">
    <property type="entry name" value="PEBP"/>
</dbReference>
<dbReference type="CDD" id="cd00865">
    <property type="entry name" value="PEBP_bact_arch"/>
    <property type="match status" value="1"/>
</dbReference>
<protein>
    <submittedName>
        <fullName evidence="1">YbhB/YbcL family Raf kinase inhibitor-like protein</fullName>
    </submittedName>
</protein>
<dbReference type="Proteomes" id="UP000295727">
    <property type="component" value="Chromosome 3"/>
</dbReference>
<name>A0A4P7CZ07_9BURK</name>
<dbReference type="RefSeq" id="WP_134756343.1">
    <property type="nucleotide sequence ID" value="NZ_CP038150.1"/>
</dbReference>
<sequence>MISRIIGKLLRGRRAGDRHLLWNELPPSPGEATLRLASPAFEDGMPMPRRFAGKGVGDNVSPAFSWSGVPAHAAELVMVMEDPDAPLRRPFVHLIASIPQPVPGGLGEGALSAEGGAPGITYGLSTFRKPGYSGPRALVAHGPHRYLFQLYALAQPSGIRPGAKREEMVPALDGKIIARGRLCGYFERT</sequence>
<dbReference type="EMBL" id="CP038150">
    <property type="protein sequence ID" value="QBR01559.1"/>
    <property type="molecule type" value="Genomic_DNA"/>
</dbReference>
<dbReference type="Pfam" id="PF01161">
    <property type="entry name" value="PBP"/>
    <property type="match status" value="1"/>
</dbReference>
<dbReference type="PANTHER" id="PTHR30289">
    <property type="entry name" value="UNCHARACTERIZED PROTEIN YBCL-RELATED"/>
    <property type="match status" value="1"/>
</dbReference>
<evidence type="ECO:0000313" key="1">
    <source>
        <dbReference type="EMBL" id="QBR01559.1"/>
    </source>
</evidence>
<proteinExistence type="predicted"/>
<organism evidence="1 2">
    <name type="scientific">Paraburkholderia pallida</name>
    <dbReference type="NCBI Taxonomy" id="2547399"/>
    <lineage>
        <taxon>Bacteria</taxon>
        <taxon>Pseudomonadati</taxon>
        <taxon>Pseudomonadota</taxon>
        <taxon>Betaproteobacteria</taxon>
        <taxon>Burkholderiales</taxon>
        <taxon>Burkholderiaceae</taxon>
        <taxon>Paraburkholderia</taxon>
    </lineage>
</organism>
<reference evidence="1 2" key="1">
    <citation type="submission" date="2019-03" db="EMBL/GenBank/DDBJ databases">
        <title>Paraburkholderia sp. 7MH5, isolated from subtropical forest soil.</title>
        <authorList>
            <person name="Gao Z.-H."/>
            <person name="Qiu L.-H."/>
        </authorList>
    </citation>
    <scope>NUCLEOTIDE SEQUENCE [LARGE SCALE GENOMIC DNA]</scope>
    <source>
        <strain evidence="1 2">7MH5</strain>
    </source>
</reference>
<dbReference type="OrthoDB" id="9797506at2"/>